<dbReference type="PANTHER" id="PTHR42850:SF4">
    <property type="entry name" value="ZINC-DEPENDENT ENDOPOLYPHOSPHATASE"/>
    <property type="match status" value="1"/>
</dbReference>
<dbReference type="RefSeq" id="WP_306680180.1">
    <property type="nucleotide sequence ID" value="NZ_JAVDBT010000007.1"/>
</dbReference>
<dbReference type="Proteomes" id="UP001239680">
    <property type="component" value="Unassembled WGS sequence"/>
</dbReference>
<accession>A0ABU0VXM5</accession>
<evidence type="ECO:0000313" key="2">
    <source>
        <dbReference type="EMBL" id="MDQ2066483.1"/>
    </source>
</evidence>
<sequence length="256" mass="28193">MRAYAVGDIHGHLDLLKEVHALIAADMAQHGAAPVVHVGDLVDRGPDSRGVIDYLMQGIAAGQDWTVLKGNHDRMFWRFLRDPAELEPGLRADLSWLHPKIGGAETLESYGLHAPGDRPIDAVHAEAVAAVPQAHRDFIENLPSIYPLGEVVFAHAGIRPETQLQDQIEDDLLWIRGVFLEYDESFGPLVIHGHTALEAATHYGNRVNIDSAAAYGGPLTAIVIEGREVWQLTPEGRKPLRRDVPAPFLKYMPPSR</sequence>
<dbReference type="InterPro" id="IPR050126">
    <property type="entry name" value="Ap4A_hydrolase"/>
</dbReference>
<keyword evidence="3" id="KW-1185">Reference proteome</keyword>
<dbReference type="InterPro" id="IPR029052">
    <property type="entry name" value="Metallo-depent_PP-like"/>
</dbReference>
<dbReference type="EC" id="3.1.-.-" evidence="2"/>
<protein>
    <submittedName>
        <fullName evidence="2">Metallophosphoesterase family protein</fullName>
        <ecNumber evidence="2">3.1.-.-</ecNumber>
    </submittedName>
</protein>
<dbReference type="CDD" id="cd00144">
    <property type="entry name" value="MPP_PPP_family"/>
    <property type="match status" value="1"/>
</dbReference>
<dbReference type="SUPFAM" id="SSF56300">
    <property type="entry name" value="Metallo-dependent phosphatases"/>
    <property type="match status" value="1"/>
</dbReference>
<dbReference type="Pfam" id="PF00149">
    <property type="entry name" value="Metallophos"/>
    <property type="match status" value="1"/>
</dbReference>
<dbReference type="InterPro" id="IPR004843">
    <property type="entry name" value="Calcineurin-like_PHP"/>
</dbReference>
<comment type="caution">
    <text evidence="2">The sequence shown here is derived from an EMBL/GenBank/DDBJ whole genome shotgun (WGS) entry which is preliminary data.</text>
</comment>
<dbReference type="EMBL" id="JAVDBT010000007">
    <property type="protein sequence ID" value="MDQ2066483.1"/>
    <property type="molecule type" value="Genomic_DNA"/>
</dbReference>
<evidence type="ECO:0000259" key="1">
    <source>
        <dbReference type="Pfam" id="PF00149"/>
    </source>
</evidence>
<evidence type="ECO:0000313" key="3">
    <source>
        <dbReference type="Proteomes" id="UP001239680"/>
    </source>
</evidence>
<dbReference type="GO" id="GO:0016787">
    <property type="term" value="F:hydrolase activity"/>
    <property type="evidence" value="ECO:0007669"/>
    <property type="project" value="UniProtKB-KW"/>
</dbReference>
<feature type="domain" description="Calcineurin-like phosphoesterase" evidence="1">
    <location>
        <begin position="1"/>
        <end position="202"/>
    </location>
</feature>
<dbReference type="PANTHER" id="PTHR42850">
    <property type="entry name" value="METALLOPHOSPHOESTERASE"/>
    <property type="match status" value="1"/>
</dbReference>
<name>A0ABU0VXM5_9RHOB</name>
<keyword evidence="2" id="KW-0378">Hydrolase</keyword>
<gene>
    <name evidence="2" type="ORF">Q9295_08865</name>
</gene>
<dbReference type="Gene3D" id="3.60.21.10">
    <property type="match status" value="1"/>
</dbReference>
<proteinExistence type="predicted"/>
<organism evidence="2 3">
    <name type="scientific">Pseudogemmobacter lacusdianii</name>
    <dbReference type="NCBI Taxonomy" id="3069608"/>
    <lineage>
        <taxon>Bacteria</taxon>
        <taxon>Pseudomonadati</taxon>
        <taxon>Pseudomonadota</taxon>
        <taxon>Alphaproteobacteria</taxon>
        <taxon>Rhodobacterales</taxon>
        <taxon>Paracoccaceae</taxon>
        <taxon>Pseudogemmobacter</taxon>
    </lineage>
</organism>
<reference evidence="2 3" key="1">
    <citation type="submission" date="2023-08" db="EMBL/GenBank/DDBJ databases">
        <title>Characterization of two Paracoccaceae strains isolated from Phycosphere and proposal of Xinfangfangia lacusdiani sp. nov.</title>
        <authorList>
            <person name="Deng Y."/>
            <person name="Zhang Y.Q."/>
        </authorList>
    </citation>
    <scope>NUCLEOTIDE SEQUENCE [LARGE SCALE GENOMIC DNA]</scope>
    <source>
        <strain evidence="2 3">CPCC 101601</strain>
    </source>
</reference>